<dbReference type="InterPro" id="IPR050453">
    <property type="entry name" value="LIM_Homeobox_TF"/>
</dbReference>
<dbReference type="InterPro" id="IPR009057">
    <property type="entry name" value="Homeodomain-like_sf"/>
</dbReference>
<dbReference type="PROSITE" id="PS50071">
    <property type="entry name" value="HOMEOBOX_2"/>
    <property type="match status" value="1"/>
</dbReference>
<dbReference type="SMART" id="SM00132">
    <property type="entry name" value="LIM"/>
    <property type="match status" value="2"/>
</dbReference>
<feature type="compositionally biased region" description="Low complexity" evidence="12">
    <location>
        <begin position="178"/>
        <end position="192"/>
    </location>
</feature>
<evidence type="ECO:0000256" key="12">
    <source>
        <dbReference type="SAM" id="MobiDB-lite"/>
    </source>
</evidence>
<dbReference type="SMART" id="SM00389">
    <property type="entry name" value="HOX"/>
    <property type="match status" value="1"/>
</dbReference>
<evidence type="ECO:0000256" key="10">
    <source>
        <dbReference type="PROSITE-ProRule" id="PRU00125"/>
    </source>
</evidence>
<keyword evidence="5 10" id="KW-0440">LIM domain</keyword>
<dbReference type="CDD" id="cd00086">
    <property type="entry name" value="homeodomain"/>
    <property type="match status" value="1"/>
</dbReference>
<dbReference type="VEuPathDB" id="VectorBase:MDOMA2_002396"/>
<reference evidence="16" key="1">
    <citation type="submission" date="2025-04" db="UniProtKB">
        <authorList>
            <consortium name="RefSeq"/>
        </authorList>
    </citation>
    <scope>IDENTIFICATION</scope>
    <source>
        <strain evidence="16 17">Aabys</strain>
        <tissue evidence="17">Whole body</tissue>
    </source>
</reference>
<dbReference type="FunFam" id="1.10.10.60:FF:000075">
    <property type="entry name" value="LIM/homeobox protein Lhx1"/>
    <property type="match status" value="1"/>
</dbReference>
<dbReference type="CDD" id="cd09367">
    <property type="entry name" value="LIM1_Lhx1_Lhx5"/>
    <property type="match status" value="1"/>
</dbReference>
<dbReference type="PROSITE" id="PS00478">
    <property type="entry name" value="LIM_DOMAIN_1"/>
    <property type="match status" value="2"/>
</dbReference>
<evidence type="ECO:0000256" key="5">
    <source>
        <dbReference type="ARBA" id="ARBA00023038"/>
    </source>
</evidence>
<feature type="DNA-binding region" description="Homeobox" evidence="9">
    <location>
        <begin position="249"/>
        <end position="308"/>
    </location>
</feature>
<gene>
    <name evidence="16" type="primary">LOC101898123</name>
    <name evidence="17" type="synonym">LOC131802177</name>
</gene>
<evidence type="ECO:0000256" key="1">
    <source>
        <dbReference type="ARBA" id="ARBA00004123"/>
    </source>
</evidence>
<dbReference type="GeneID" id="101898123"/>
<feature type="compositionally biased region" description="Polar residues" evidence="12">
    <location>
        <begin position="406"/>
        <end position="426"/>
    </location>
</feature>
<dbReference type="VEuPathDB" id="VectorBase:MDOMA2_015176"/>
<evidence type="ECO:0000256" key="8">
    <source>
        <dbReference type="ARBA" id="ARBA00023242"/>
    </source>
</evidence>
<dbReference type="PROSITE" id="PS00027">
    <property type="entry name" value="HOMEOBOX_1"/>
    <property type="match status" value="1"/>
</dbReference>
<evidence type="ECO:0000256" key="9">
    <source>
        <dbReference type="PROSITE-ProRule" id="PRU00108"/>
    </source>
</evidence>
<dbReference type="Pfam" id="PF00046">
    <property type="entry name" value="Homeodomain"/>
    <property type="match status" value="1"/>
</dbReference>
<feature type="compositionally biased region" description="Basic and acidic residues" evidence="12">
    <location>
        <begin position="228"/>
        <end position="246"/>
    </location>
</feature>
<feature type="compositionally biased region" description="Polar residues" evidence="12">
    <location>
        <begin position="203"/>
        <end position="212"/>
    </location>
</feature>
<dbReference type="FunFam" id="2.10.110.10:FF:000046">
    <property type="entry name" value="LIM/homeobox protein Lhx1"/>
    <property type="match status" value="1"/>
</dbReference>
<feature type="compositionally biased region" description="Polar residues" evidence="12">
    <location>
        <begin position="458"/>
        <end position="487"/>
    </location>
</feature>
<keyword evidence="6 9" id="KW-0238">DNA-binding</keyword>
<protein>
    <submittedName>
        <fullName evidence="16">LIM/homeobox protein Lhx1 isoform X1</fullName>
    </submittedName>
    <submittedName>
        <fullName evidence="17">LIM/homeobox protein Lhx1-like isoform X1</fullName>
    </submittedName>
</protein>
<keyword evidence="3" id="KW-0677">Repeat</keyword>
<evidence type="ECO:0000313" key="17">
    <source>
        <dbReference type="RefSeq" id="XP_058977753.1"/>
    </source>
</evidence>
<keyword evidence="15" id="KW-1185">Reference proteome</keyword>
<dbReference type="InterPro" id="IPR001356">
    <property type="entry name" value="HD"/>
</dbReference>
<dbReference type="CDD" id="cd09375">
    <property type="entry name" value="LIM2_Lhx1_Lhx5"/>
    <property type="match status" value="1"/>
</dbReference>
<dbReference type="PROSITE" id="PS50023">
    <property type="entry name" value="LIM_DOMAIN_2"/>
    <property type="match status" value="2"/>
</dbReference>
<dbReference type="Gene3D" id="2.10.110.10">
    <property type="entry name" value="Cysteine Rich Protein"/>
    <property type="match status" value="2"/>
</dbReference>
<evidence type="ECO:0000256" key="11">
    <source>
        <dbReference type="RuleBase" id="RU000682"/>
    </source>
</evidence>
<evidence type="ECO:0000313" key="16">
    <source>
        <dbReference type="RefSeq" id="XP_019890757.1"/>
    </source>
</evidence>
<organism evidence="15 16">
    <name type="scientific">Musca domestica</name>
    <name type="common">House fly</name>
    <dbReference type="NCBI Taxonomy" id="7370"/>
    <lineage>
        <taxon>Eukaryota</taxon>
        <taxon>Metazoa</taxon>
        <taxon>Ecdysozoa</taxon>
        <taxon>Arthropoda</taxon>
        <taxon>Hexapoda</taxon>
        <taxon>Insecta</taxon>
        <taxon>Pterygota</taxon>
        <taxon>Neoptera</taxon>
        <taxon>Endopterygota</taxon>
        <taxon>Diptera</taxon>
        <taxon>Brachycera</taxon>
        <taxon>Muscomorpha</taxon>
        <taxon>Muscoidea</taxon>
        <taxon>Muscidae</taxon>
        <taxon>Musca</taxon>
    </lineage>
</organism>
<accession>A0A9J7DEG2</accession>
<keyword evidence="8 9" id="KW-0539">Nucleus</keyword>
<dbReference type="Pfam" id="PF00412">
    <property type="entry name" value="LIM"/>
    <property type="match status" value="2"/>
</dbReference>
<evidence type="ECO:0000313" key="15">
    <source>
        <dbReference type="Proteomes" id="UP001652621"/>
    </source>
</evidence>
<dbReference type="RefSeq" id="XP_019890757.1">
    <property type="nucleotide sequence ID" value="XM_020035198.1"/>
</dbReference>
<feature type="region of interest" description="Disordered" evidence="12">
    <location>
        <begin position="397"/>
        <end position="487"/>
    </location>
</feature>
<feature type="domain" description="LIM zinc-binding" evidence="13">
    <location>
        <begin position="25"/>
        <end position="84"/>
    </location>
</feature>
<evidence type="ECO:0000256" key="2">
    <source>
        <dbReference type="ARBA" id="ARBA00022723"/>
    </source>
</evidence>
<dbReference type="PANTHER" id="PTHR24208">
    <property type="entry name" value="LIM/HOMEOBOX PROTEIN LHX"/>
    <property type="match status" value="1"/>
</dbReference>
<feature type="domain" description="Homeobox" evidence="14">
    <location>
        <begin position="247"/>
        <end position="307"/>
    </location>
</feature>
<dbReference type="Proteomes" id="UP001652621">
    <property type="component" value="Unplaced"/>
</dbReference>
<evidence type="ECO:0000259" key="14">
    <source>
        <dbReference type="PROSITE" id="PS50071"/>
    </source>
</evidence>
<dbReference type="AlphaFoldDB" id="A0A9J7DEG2"/>
<dbReference type="GO" id="GO:0030182">
    <property type="term" value="P:neuron differentiation"/>
    <property type="evidence" value="ECO:0007669"/>
    <property type="project" value="TreeGrafter"/>
</dbReference>
<comment type="subcellular location">
    <subcellularLocation>
        <location evidence="1 9 11">Nucleus</location>
    </subcellularLocation>
</comment>
<dbReference type="SUPFAM" id="SSF57716">
    <property type="entry name" value="Glucocorticoid receptor-like (DNA-binding domain)"/>
    <property type="match status" value="2"/>
</dbReference>
<dbReference type="InterPro" id="IPR049619">
    <property type="entry name" value="Lhx1/5_LIM2"/>
</dbReference>
<feature type="region of interest" description="Disordered" evidence="12">
    <location>
        <begin position="160"/>
        <end position="256"/>
    </location>
</feature>
<evidence type="ECO:0000259" key="13">
    <source>
        <dbReference type="PROSITE" id="PS50023"/>
    </source>
</evidence>
<dbReference type="GO" id="GO:0000977">
    <property type="term" value="F:RNA polymerase II transcription regulatory region sequence-specific DNA binding"/>
    <property type="evidence" value="ECO:0007669"/>
    <property type="project" value="TreeGrafter"/>
</dbReference>
<evidence type="ECO:0000256" key="3">
    <source>
        <dbReference type="ARBA" id="ARBA00022737"/>
    </source>
</evidence>
<dbReference type="GO" id="GO:0008270">
    <property type="term" value="F:zinc ion binding"/>
    <property type="evidence" value="ECO:0007669"/>
    <property type="project" value="InterPro"/>
</dbReference>
<dbReference type="SUPFAM" id="SSF46689">
    <property type="entry name" value="Homeodomain-like"/>
    <property type="match status" value="1"/>
</dbReference>
<proteinExistence type="predicted"/>
<keyword evidence="2 10" id="KW-0479">Metal-binding</keyword>
<dbReference type="RefSeq" id="XP_058977753.1">
    <property type="nucleotide sequence ID" value="XM_059121770.1"/>
</dbReference>
<dbReference type="OrthoDB" id="10068367at2759"/>
<name>A0A9J7DEG2_MUSDO</name>
<sequence length="487" mass="53143">MAFGSVLHNNQHNIGRSEPPVGVGDPCAGCNKPILDKFLLNVLERGWHASCVRCCECLQPLTDKCFSRESKLYCRNDFFRRYGTKCSGCGQGIAPSDLVRKPRDKVFHLNCFTCCICHKQLSTGEQLYVLDENKYICKDDYLLGKAPSICGHNSLSGSIMGSASEDEDDDDDPPHLRGPPLGLGMLGPNGPDSAGGPLGASDISVQSMSTDSKNTHDDSDQGSLDGDPDARGDSQAENKSPDDANGSKRRGPRTTIKAKQLEVLKTAFNQTPKPTRHIREQLAKETGLPMRVIQVWFQNKRSKERRMKQITSMGRPPFFGGARKMRGFPMNLSPGMDDGPGFPYFAAEGKFEFGYGPHFHPHDGPFFPGHPGGPMPFNAPAIVPFVGGPMDHTGPIPMVNEFGLTPDSNFLSQTAGGPPMNIQSAGGPQPPTEHLLAAQQQQQQQQQSQQQQQQSQQVNGPRSTSPEFMSAGNFSEPSNMQNETLVW</sequence>
<evidence type="ECO:0000256" key="4">
    <source>
        <dbReference type="ARBA" id="ARBA00022833"/>
    </source>
</evidence>
<dbReference type="FunFam" id="2.10.110.10:FF:000120">
    <property type="entry name" value="Insulin gene enhancer protein ISL-2"/>
    <property type="match status" value="1"/>
</dbReference>
<evidence type="ECO:0000256" key="7">
    <source>
        <dbReference type="ARBA" id="ARBA00023155"/>
    </source>
</evidence>
<dbReference type="InterPro" id="IPR049618">
    <property type="entry name" value="Lhx1/5_LIM1"/>
</dbReference>
<keyword evidence="4 10" id="KW-0862">Zinc</keyword>
<dbReference type="GO" id="GO:0000981">
    <property type="term" value="F:DNA-binding transcription factor activity, RNA polymerase II-specific"/>
    <property type="evidence" value="ECO:0007669"/>
    <property type="project" value="InterPro"/>
</dbReference>
<keyword evidence="7 9" id="KW-0371">Homeobox</keyword>
<dbReference type="PANTHER" id="PTHR24208:SF105">
    <property type="entry name" value="DLIM1"/>
    <property type="match status" value="1"/>
</dbReference>
<feature type="compositionally biased region" description="Low complexity" evidence="12">
    <location>
        <begin position="439"/>
        <end position="457"/>
    </location>
</feature>
<dbReference type="Gene3D" id="1.10.10.60">
    <property type="entry name" value="Homeodomain-like"/>
    <property type="match status" value="1"/>
</dbReference>
<evidence type="ECO:0000256" key="6">
    <source>
        <dbReference type="ARBA" id="ARBA00023125"/>
    </source>
</evidence>
<dbReference type="InterPro" id="IPR017970">
    <property type="entry name" value="Homeobox_CS"/>
</dbReference>
<dbReference type="GO" id="GO:0005634">
    <property type="term" value="C:nucleus"/>
    <property type="evidence" value="ECO:0007669"/>
    <property type="project" value="UniProtKB-SubCell"/>
</dbReference>
<feature type="domain" description="LIM zinc-binding" evidence="13">
    <location>
        <begin position="85"/>
        <end position="147"/>
    </location>
</feature>
<dbReference type="InterPro" id="IPR001781">
    <property type="entry name" value="Znf_LIM"/>
</dbReference>